<evidence type="ECO:0000256" key="1">
    <source>
        <dbReference type="SAM" id="Coils"/>
    </source>
</evidence>
<evidence type="ECO:0000313" key="2">
    <source>
        <dbReference type="EMBL" id="EIY96205.1"/>
    </source>
</evidence>
<dbReference type="RefSeq" id="WP_005794444.1">
    <property type="nucleotide sequence ID" value="NZ_JH724215.1"/>
</dbReference>
<dbReference type="HOGENOM" id="CLU_945400_0_0_10"/>
<keyword evidence="1" id="KW-0175">Coiled coil</keyword>
<accession>A0A0E2AQN9</accession>
<evidence type="ECO:0000313" key="3">
    <source>
        <dbReference type="Proteomes" id="UP000003879"/>
    </source>
</evidence>
<dbReference type="AlphaFoldDB" id="A0A0E2AQN9"/>
<dbReference type="EMBL" id="AGXN01000012">
    <property type="protein sequence ID" value="EIY96205.1"/>
    <property type="molecule type" value="Genomic_DNA"/>
</dbReference>
<proteinExistence type="predicted"/>
<feature type="coiled-coil region" evidence="1">
    <location>
        <begin position="203"/>
        <end position="230"/>
    </location>
</feature>
<sequence>MTTTNRLCYTVSKRYIQAGTTFEINVKILLADDCKNNICDWSITADIYEQRKNGRFVWCAGGCCHEEILKRFPQFKMFVDLHLSNHYGAPMYPVENGFYHITNSSKETAINYLRITETEYNLLYQAEDKQYFKYLLYTLGIVERWKRESNEAIKKLEELTGQIWENPYKPENERFTLKLTDEERTTITNRINEGYYRLEAVQARKDEEKRKAYEKKRAEIINDCKKKQQKAENEKRVMLAVLDAGLSVCNVIYYDHSNELVFNWKDYETKVTENDFNKFVSSVNRSLLPAGITFKMK</sequence>
<protein>
    <submittedName>
        <fullName evidence="2">Uncharacterized protein</fullName>
    </submittedName>
</protein>
<dbReference type="PATRIC" id="fig|997883.3.peg.2190"/>
<gene>
    <name evidence="2" type="ORF">HMPREF1056_02093</name>
</gene>
<name>A0A0E2AQN9_BACFG</name>
<reference evidence="2 3" key="1">
    <citation type="submission" date="2012-02" db="EMBL/GenBank/DDBJ databases">
        <title>The Genome Sequence of Bacteroides fragilis CL07T12C05.</title>
        <authorList>
            <consortium name="The Broad Institute Genome Sequencing Platform"/>
            <person name="Earl A."/>
            <person name="Ward D."/>
            <person name="Feldgarden M."/>
            <person name="Gevers D."/>
            <person name="Zitomersky N.L."/>
            <person name="Coyne M.J."/>
            <person name="Comstock L.E."/>
            <person name="Young S.K."/>
            <person name="Zeng Q."/>
            <person name="Gargeya S."/>
            <person name="Fitzgerald M."/>
            <person name="Haas B."/>
            <person name="Abouelleil A."/>
            <person name="Alvarado L."/>
            <person name="Arachchi H.M."/>
            <person name="Berlin A."/>
            <person name="Chapman S.B."/>
            <person name="Gearin G."/>
            <person name="Goldberg J."/>
            <person name="Griggs A."/>
            <person name="Gujja S."/>
            <person name="Hansen M."/>
            <person name="Heiman D."/>
            <person name="Howarth C."/>
            <person name="Larimer J."/>
            <person name="Lui A."/>
            <person name="MacDonald P.J.P."/>
            <person name="McCowen C."/>
            <person name="Montmayeur A."/>
            <person name="Murphy C."/>
            <person name="Neiman D."/>
            <person name="Pearson M."/>
            <person name="Priest M."/>
            <person name="Roberts A."/>
            <person name="Saif S."/>
            <person name="Shea T."/>
            <person name="Sisk P."/>
            <person name="Stolte C."/>
            <person name="Sykes S."/>
            <person name="Wortman J."/>
            <person name="Nusbaum C."/>
            <person name="Birren B."/>
        </authorList>
    </citation>
    <scope>NUCLEOTIDE SEQUENCE [LARGE SCALE GENOMIC DNA]</scope>
    <source>
        <strain evidence="2 3">CL07T12C05</strain>
    </source>
</reference>
<comment type="caution">
    <text evidence="2">The sequence shown here is derived from an EMBL/GenBank/DDBJ whole genome shotgun (WGS) entry which is preliminary data.</text>
</comment>
<organism evidence="2 3">
    <name type="scientific">Bacteroides fragilis CL07T12C05</name>
    <dbReference type="NCBI Taxonomy" id="997883"/>
    <lineage>
        <taxon>Bacteria</taxon>
        <taxon>Pseudomonadati</taxon>
        <taxon>Bacteroidota</taxon>
        <taxon>Bacteroidia</taxon>
        <taxon>Bacteroidales</taxon>
        <taxon>Bacteroidaceae</taxon>
        <taxon>Bacteroides</taxon>
    </lineage>
</organism>
<dbReference type="Proteomes" id="UP000003879">
    <property type="component" value="Unassembled WGS sequence"/>
</dbReference>